<feature type="region of interest" description="Disordered" evidence="1">
    <location>
        <begin position="179"/>
        <end position="206"/>
    </location>
</feature>
<sequence>MLQHAAVQQELAMSSMPRAVTRFIASATARPAWQFAAFGAIILGALSSPDAQASDICRIGDPANAGLGLAQIKPLKGIDLRKTEAPCPDDSGQCKSRLHLKKNEFVLTTSRITGPYVCVYVAGSSTYVGGYVKQADIAPRPPLPLKAWNGKWREAFGNWIKLRVEGDALEAEGEAFYPSAHPSEEEAPGGPHTGDMPPGPATPHNNVAVFAYPDDHDPNSCRVIAALDKAVLIVSDNANDSGNCGGMNVRFSGDYYK</sequence>
<proteinExistence type="predicted"/>
<reference evidence="2 3" key="2">
    <citation type="submission" date="2018-07" db="EMBL/GenBank/DDBJ databases">
        <title>Diversity of Mesorhizobium strains in Brazil.</title>
        <authorList>
            <person name="Helene L.C.F."/>
            <person name="Dall'Agnol R."/>
            <person name="Delamuta J.R.M."/>
            <person name="Hungria M."/>
        </authorList>
    </citation>
    <scope>NUCLEOTIDE SEQUENCE [LARGE SCALE GENOMIC DNA]</scope>
    <source>
        <strain evidence="2 3">CNPSo 3140</strain>
    </source>
</reference>
<protein>
    <submittedName>
        <fullName evidence="2">Uncharacterized protein</fullName>
    </submittedName>
</protein>
<dbReference type="AlphaFoldDB" id="A0A330GQ29"/>
<comment type="caution">
    <text evidence="2">The sequence shown here is derived from an EMBL/GenBank/DDBJ whole genome shotgun (WGS) entry which is preliminary data.</text>
</comment>
<dbReference type="EMBL" id="QMBQ01000005">
    <property type="protein sequence ID" value="RAZ75187.1"/>
    <property type="molecule type" value="Genomic_DNA"/>
</dbReference>
<dbReference type="Proteomes" id="UP000251956">
    <property type="component" value="Unassembled WGS sequence"/>
</dbReference>
<organism evidence="2 3">
    <name type="scientific">Mesorhizobium atlanticum</name>
    <dbReference type="NCBI Taxonomy" id="2233532"/>
    <lineage>
        <taxon>Bacteria</taxon>
        <taxon>Pseudomonadati</taxon>
        <taxon>Pseudomonadota</taxon>
        <taxon>Alphaproteobacteria</taxon>
        <taxon>Hyphomicrobiales</taxon>
        <taxon>Phyllobacteriaceae</taxon>
        <taxon>Mesorhizobium</taxon>
    </lineage>
</organism>
<evidence type="ECO:0000313" key="3">
    <source>
        <dbReference type="Proteomes" id="UP000251956"/>
    </source>
</evidence>
<evidence type="ECO:0000256" key="1">
    <source>
        <dbReference type="SAM" id="MobiDB-lite"/>
    </source>
</evidence>
<gene>
    <name evidence="2" type="ORF">DPM35_20005</name>
</gene>
<accession>A0A330GQ29</accession>
<name>A0A330GQ29_9HYPH</name>
<evidence type="ECO:0000313" key="2">
    <source>
        <dbReference type="EMBL" id="RAZ75187.1"/>
    </source>
</evidence>
<keyword evidence="3" id="KW-1185">Reference proteome</keyword>
<reference evidence="3" key="1">
    <citation type="submission" date="2018-06" db="EMBL/GenBank/DDBJ databases">
        <authorList>
            <person name="Helene L.C."/>
            <person name="Dall'Agnol R."/>
            <person name="Delamuta J.R."/>
            <person name="Hungria M."/>
        </authorList>
    </citation>
    <scope>NUCLEOTIDE SEQUENCE [LARGE SCALE GENOMIC DNA]</scope>
    <source>
        <strain evidence="3">CNPSo 3140</strain>
    </source>
</reference>